<dbReference type="Gene3D" id="3.40.50.300">
    <property type="entry name" value="P-loop containing nucleotide triphosphate hydrolases"/>
    <property type="match status" value="1"/>
</dbReference>
<protein>
    <recommendedName>
        <fullName evidence="2">CHAT domain-containing protein</fullName>
    </recommendedName>
</protein>
<comment type="caution">
    <text evidence="3">The sequence shown here is derived from an EMBL/GenBank/DDBJ whole genome shotgun (WGS) entry which is preliminary data.</text>
</comment>
<dbReference type="InterPro" id="IPR027417">
    <property type="entry name" value="P-loop_NTPase"/>
</dbReference>
<evidence type="ECO:0000313" key="3">
    <source>
        <dbReference type="EMBL" id="RWA10781.1"/>
    </source>
</evidence>
<evidence type="ECO:0000259" key="2">
    <source>
        <dbReference type="Pfam" id="PF12770"/>
    </source>
</evidence>
<proteinExistence type="predicted"/>
<dbReference type="EMBL" id="RYZI01000101">
    <property type="protein sequence ID" value="RWA10781.1"/>
    <property type="molecule type" value="Genomic_DNA"/>
</dbReference>
<organism evidence="3 4">
    <name type="scientific">Xylaria grammica</name>
    <dbReference type="NCBI Taxonomy" id="363999"/>
    <lineage>
        <taxon>Eukaryota</taxon>
        <taxon>Fungi</taxon>
        <taxon>Dikarya</taxon>
        <taxon>Ascomycota</taxon>
        <taxon>Pezizomycotina</taxon>
        <taxon>Sordariomycetes</taxon>
        <taxon>Xylariomycetidae</taxon>
        <taxon>Xylariales</taxon>
        <taxon>Xylariaceae</taxon>
        <taxon>Xylaria</taxon>
    </lineage>
</organism>
<dbReference type="Pfam" id="PF12770">
    <property type="entry name" value="CHAT"/>
    <property type="match status" value="1"/>
</dbReference>
<dbReference type="InterPro" id="IPR024983">
    <property type="entry name" value="CHAT_dom"/>
</dbReference>
<reference evidence="3 4" key="1">
    <citation type="submission" date="2018-12" db="EMBL/GenBank/DDBJ databases">
        <title>Draft genome sequence of Xylaria grammica IHI A82.</title>
        <authorList>
            <person name="Buettner E."/>
            <person name="Kellner H."/>
        </authorList>
    </citation>
    <scope>NUCLEOTIDE SEQUENCE [LARGE SCALE GENOMIC DNA]</scope>
    <source>
        <strain evidence="3 4">IHI A82</strain>
    </source>
</reference>
<dbReference type="Proteomes" id="UP000286045">
    <property type="component" value="Unassembled WGS sequence"/>
</dbReference>
<dbReference type="SUPFAM" id="SSF52540">
    <property type="entry name" value="P-loop containing nucleoside triphosphate hydrolases"/>
    <property type="match status" value="1"/>
</dbReference>
<feature type="region of interest" description="Disordered" evidence="1">
    <location>
        <begin position="516"/>
        <end position="544"/>
    </location>
</feature>
<evidence type="ECO:0000313" key="4">
    <source>
        <dbReference type="Proteomes" id="UP000286045"/>
    </source>
</evidence>
<name>A0A439D8P4_9PEZI</name>
<accession>A0A439D8P4</accession>
<evidence type="ECO:0000256" key="1">
    <source>
        <dbReference type="SAM" id="MobiDB-lite"/>
    </source>
</evidence>
<feature type="domain" description="CHAT" evidence="2">
    <location>
        <begin position="218"/>
        <end position="352"/>
    </location>
</feature>
<feature type="compositionally biased region" description="Basic and acidic residues" evidence="1">
    <location>
        <begin position="518"/>
        <end position="538"/>
    </location>
</feature>
<gene>
    <name evidence="3" type="ORF">EKO27_g4304</name>
</gene>
<sequence>MEEIMNPIPVIVTQRPIVPEESSEGCHLKVQYGSTETTSRITADGVEELLKINKSIKWYMEEFVIHLPFQEPKAQEVSKSLSRYAKLLIEALRLDFVAPERNTSHVIIHVKEDATITQKRPISVGALRWEVLQKRDLWSAEARPASVSVVRILRADVEEVPVPSTNLDSSSTFNILALTARPNNVNDIPHRLITKSIYDVVAKANGQLETRGGSAGEQRTTLSIVRPGSLEALKRELKKGRRYDIVHLDLHGKVEDYRAYALFINEIKREAQLVSAEDLAGLLTVEGEGPSANLAKALIQNGIKTVVAMGYKVLDVTARLFVSSFYDQLLRLNRSPLLAAQAARQCLLNKRTKKTSYLTEVPLDDYLVPSVYIGDGGMNYVDHELSISDLEMLRTSPPELPPDRSVDVDINLIGREGELLMLEMDLMLESCITAIEGPPGVGKSALINGAAEWWKSTAFIDRVINIGPMALKSPESLIQVLNKKLGTNLKVSDTQLDDVKARRRRIRTKIMNVLAPGEPKRKGDARGRLPKPAKETQKAARKSTGSIGDSRLLVIFDGIEASGPRKISEPVLELIGYFLTVFRDIQVNISAQDPDLTSGVPVAPNPYKSFVIFTTRRMPQIAILNPPVTKPTETGKNTQPTHRPVRTLATLDEDRALLLTRYILEKTNRHPGLKDWEGLLVRGQLGKFAQGNPLALKMLLSAFNPKDHNLVSFTQSLLRGDGIRLDSVPLDSDHGVLSALRRSEKAVGDVRRLLHSADQPLTTIQALYPFWSPFDVRTLQDYLSYIDFEVIKDEPRDYKLRDNRMLIEQCAMFGNQELELLYKKYRDLPVFGSNSAMAILKPFIDEGFAVVGNASDRQVKSESEYVTLHPLIPLLLRDESHRANDTYDRARKIAHDVMPKLFRYRIKSWPTNVAYWKKEWDSPREILRWEFYDFLGATYRVLDMPSNMLTSNILIDLAHVTNKGLFWDAGRRPLMGAFWRAAVDKMHRERHILYEVLHQPDVVPVNDWLLRLFGDIYGNRGGVNFRVLADTPTELLRMQHALSVEMAEMVFCLALVDYNTRQDEEAAREWFKRLKGTYQARTRVPGADRKIQDVFDDMLGIMEAALARTGFDTTGYDAGAWKAAALKDDNNVEGDEDDGTSHGMLGLGSSLLGRDEGIFVAILLARRRMEEQPPNIADARRLLYKAFSNDLEIGDSAANAASIHRALSEMVEEKAARLAAKGKDEVPGQVAGLIEGEEETQRDYWRRALYHWEQALQIERDAVFEKPDEQTQQEMERTRLLKKGVDGVEIEDSLEAPIHTAARPVPSKRY</sequence>
<keyword evidence="4" id="KW-1185">Reference proteome</keyword>
<dbReference type="STRING" id="363999.A0A439D8P4"/>